<feature type="domain" description="UmuC" evidence="1">
    <location>
        <begin position="20"/>
        <end position="69"/>
    </location>
</feature>
<evidence type="ECO:0000313" key="3">
    <source>
        <dbReference type="Proteomes" id="UP001596383"/>
    </source>
</evidence>
<evidence type="ECO:0000313" key="2">
    <source>
        <dbReference type="EMBL" id="MFC6767391.1"/>
    </source>
</evidence>
<dbReference type="Proteomes" id="UP001596383">
    <property type="component" value="Unassembled WGS sequence"/>
</dbReference>
<dbReference type="InterPro" id="IPR001126">
    <property type="entry name" value="UmuC"/>
</dbReference>
<dbReference type="Pfam" id="PF00817">
    <property type="entry name" value="IMS"/>
    <property type="match status" value="1"/>
</dbReference>
<dbReference type="PANTHER" id="PTHR11076:SF33">
    <property type="entry name" value="DNA POLYMERASE KAPPA"/>
    <property type="match status" value="1"/>
</dbReference>
<feature type="non-terminal residue" evidence="2">
    <location>
        <position position="69"/>
    </location>
</feature>
<organism evidence="2 3">
    <name type="scientific">Natrinema soli</name>
    <dbReference type="NCBI Taxonomy" id="1930624"/>
    <lineage>
        <taxon>Archaea</taxon>
        <taxon>Methanobacteriati</taxon>
        <taxon>Methanobacteriota</taxon>
        <taxon>Stenosarchaea group</taxon>
        <taxon>Halobacteria</taxon>
        <taxon>Halobacteriales</taxon>
        <taxon>Natrialbaceae</taxon>
        <taxon>Natrinema</taxon>
    </lineage>
</organism>
<dbReference type="InterPro" id="IPR043502">
    <property type="entry name" value="DNA/RNA_pol_sf"/>
</dbReference>
<dbReference type="PANTHER" id="PTHR11076">
    <property type="entry name" value="DNA REPAIR POLYMERASE UMUC / TRANSFERASE FAMILY MEMBER"/>
    <property type="match status" value="1"/>
</dbReference>
<name>A0ABD5SUD0_9EURY</name>
<dbReference type="EMBL" id="JBHSWV010000368">
    <property type="protein sequence ID" value="MFC6767391.1"/>
    <property type="molecule type" value="Genomic_DNA"/>
</dbReference>
<evidence type="ECO:0000259" key="1">
    <source>
        <dbReference type="PROSITE" id="PS50173"/>
    </source>
</evidence>
<proteinExistence type="predicted"/>
<accession>A0ABD5SUD0</accession>
<comment type="caution">
    <text evidence="2">The sequence shown here is derived from an EMBL/GenBank/DDBJ whole genome shotgun (WGS) entry which is preliminary data.</text>
</comment>
<dbReference type="PROSITE" id="PS50173">
    <property type="entry name" value="UMUC"/>
    <property type="match status" value="1"/>
</dbReference>
<protein>
    <submittedName>
        <fullName evidence="2">DNA polymerase IV</fullName>
    </submittedName>
</protein>
<gene>
    <name evidence="2" type="ORF">ACFQE6_21100</name>
</gene>
<keyword evidence="3" id="KW-1185">Reference proteome</keyword>
<reference evidence="2 3" key="1">
    <citation type="journal article" date="2019" name="Int. J. Syst. Evol. Microbiol.">
        <title>The Global Catalogue of Microorganisms (GCM) 10K type strain sequencing project: providing services to taxonomists for standard genome sequencing and annotation.</title>
        <authorList>
            <consortium name="The Broad Institute Genomics Platform"/>
            <consortium name="The Broad Institute Genome Sequencing Center for Infectious Disease"/>
            <person name="Wu L."/>
            <person name="Ma J."/>
        </authorList>
    </citation>
    <scope>NUCLEOTIDE SEQUENCE [LARGE SCALE GENOMIC DNA]</scope>
    <source>
        <strain evidence="2 3">LMG 29247</strain>
    </source>
</reference>
<dbReference type="SUPFAM" id="SSF56672">
    <property type="entry name" value="DNA/RNA polymerases"/>
    <property type="match status" value="1"/>
</dbReference>
<dbReference type="InterPro" id="IPR050116">
    <property type="entry name" value="DNA_polymerase-Y"/>
</dbReference>
<dbReference type="AlphaFoldDB" id="A0ABD5SUD0"/>
<dbReference type="Gene3D" id="3.40.1170.60">
    <property type="match status" value="1"/>
</dbReference>
<sequence length="69" mass="7507">MSDGPRLPGVDGEDDEDRIVCHVDADCFYASCERLREPDLRGEPLVVGMGYEEGDTIGAVATASYEARE</sequence>